<comment type="caution">
    <text evidence="2">The sequence shown here is derived from an EMBL/GenBank/DDBJ whole genome shotgun (WGS) entry which is preliminary data.</text>
</comment>
<feature type="compositionally biased region" description="Pro residues" evidence="1">
    <location>
        <begin position="213"/>
        <end position="236"/>
    </location>
</feature>
<evidence type="ECO:0000313" key="2">
    <source>
        <dbReference type="EMBL" id="CCD28790.1"/>
    </source>
</evidence>
<dbReference type="InterPro" id="IPR022753">
    <property type="entry name" value="T4SS_pilus_biogen_PilP"/>
</dbReference>
<dbReference type="NCBIfam" id="TIGR03021">
    <property type="entry name" value="pilP_fam"/>
    <property type="match status" value="1"/>
</dbReference>
<dbReference type="EMBL" id="CAFB01000034">
    <property type="protein sequence ID" value="CCD28790.1"/>
    <property type="molecule type" value="Genomic_DNA"/>
</dbReference>
<dbReference type="STRING" id="1070319.CAGGBEG34_180099"/>
<proteinExistence type="predicted"/>
<reference evidence="2 3" key="1">
    <citation type="submission" date="2011-08" db="EMBL/GenBank/DDBJ databases">
        <title>The genome of the obligate endobacterium of an arbuscular mycorrhizal fungus reveals an interphylum network of nutritional interactions.</title>
        <authorList>
            <person name="Ghignone S."/>
            <person name="Salvioli A."/>
            <person name="Anca I."/>
            <person name="Lumini E."/>
            <person name="Ortu G."/>
            <person name="Petiti L."/>
            <person name="Cruveiller S."/>
            <person name="Bianciotto V."/>
            <person name="Piffanelli P."/>
            <person name="Lanfranco L."/>
            <person name="Bonfante P."/>
        </authorList>
    </citation>
    <scope>NUCLEOTIDE SEQUENCE [LARGE SCALE GENOMIC DNA]</scope>
    <source>
        <strain evidence="2 3">BEG34</strain>
    </source>
</reference>
<organism evidence="2 3">
    <name type="scientific">Candidatus Glomeribacter gigasporarum BEG34</name>
    <dbReference type="NCBI Taxonomy" id="1070319"/>
    <lineage>
        <taxon>Bacteria</taxon>
        <taxon>Pseudomonadati</taxon>
        <taxon>Pseudomonadota</taxon>
        <taxon>Betaproteobacteria</taxon>
        <taxon>Burkholderiales</taxon>
        <taxon>Burkholderiaceae</taxon>
        <taxon>Candidatus Glomeribacter</taxon>
    </lineage>
</organism>
<sequence length="236" mass="25255">MFSEIATGASAKTVWSSMRAEQVSVAKRWRRPRSDPEYRTRRSGTVQAAEKGSHPARIVLSACLFGVCAFAGASAATVDELGAVNAETVLLRAQAERENARLALIKAQRDARAPACAHVRLPDALPQARRITSVNGAREATLVYLDHQVEVREGDALDGGYIVQRISPQARRVELKNRAGRIVRIPLSGAAHMPVEAAAAPLPEPIARFDRPPANPPSAMLPPPAGAFAPSSPPRP</sequence>
<protein>
    <submittedName>
        <fullName evidence="2">Type IV pilus biogenesis protein PilP</fullName>
    </submittedName>
</protein>
<gene>
    <name evidence="2" type="primary">PilP</name>
    <name evidence="2" type="ORF">CAGGBEG34_180099</name>
</gene>
<feature type="region of interest" description="Disordered" evidence="1">
    <location>
        <begin position="204"/>
        <end position="236"/>
    </location>
</feature>
<keyword evidence="3" id="KW-1185">Reference proteome</keyword>
<evidence type="ECO:0000256" key="1">
    <source>
        <dbReference type="SAM" id="MobiDB-lite"/>
    </source>
</evidence>
<dbReference type="eggNOG" id="ENOG502ZSST">
    <property type="taxonomic scope" value="Bacteria"/>
</dbReference>
<name>G2J7P5_9BURK</name>
<evidence type="ECO:0000313" key="3">
    <source>
        <dbReference type="Proteomes" id="UP000054051"/>
    </source>
</evidence>
<dbReference type="Proteomes" id="UP000054051">
    <property type="component" value="Unassembled WGS sequence"/>
</dbReference>
<dbReference type="AlphaFoldDB" id="G2J7P5"/>
<accession>G2J7P5</accession>
<feature type="region of interest" description="Disordered" evidence="1">
    <location>
        <begin position="25"/>
        <end position="49"/>
    </location>
</feature>